<dbReference type="Proteomes" id="UP001651050">
    <property type="component" value="Unassembled WGS sequence"/>
</dbReference>
<dbReference type="RefSeq" id="WP_416345990.1">
    <property type="nucleotide sequence ID" value="NZ_JALQCY010000009.1"/>
</dbReference>
<keyword evidence="4" id="KW-1185">Reference proteome</keyword>
<feature type="transmembrane region" description="Helical" evidence="2">
    <location>
        <begin position="56"/>
        <end position="73"/>
    </location>
</feature>
<organism evidence="3 4">
    <name type="scientific">Isoptericola peretonis</name>
    <dbReference type="NCBI Taxonomy" id="2918523"/>
    <lineage>
        <taxon>Bacteria</taxon>
        <taxon>Bacillati</taxon>
        <taxon>Actinomycetota</taxon>
        <taxon>Actinomycetes</taxon>
        <taxon>Micrococcales</taxon>
        <taxon>Promicromonosporaceae</taxon>
        <taxon>Isoptericola</taxon>
    </lineage>
</organism>
<proteinExistence type="predicted"/>
<protein>
    <submittedName>
        <fullName evidence="3">Uncharacterized protein</fullName>
    </submittedName>
</protein>
<gene>
    <name evidence="3" type="ORF">M1843_20520</name>
</gene>
<evidence type="ECO:0000313" key="3">
    <source>
        <dbReference type="EMBL" id="MCK9796134.1"/>
    </source>
</evidence>
<accession>A0ABT0J9M0</accession>
<sequence length="127" mass="12949">MLSLHLWAAPDARAVSGVLVLLGGGLFATGVVLDLLHRFTDGGFPDALLTALEDGGEIAVMSLVVAFLFAVVADGHRPRPGRRLGLLMGVRPAPSHGAGEPGPRPETRAGLVAVVPGSGRQSASSQP</sequence>
<reference evidence="3 4" key="1">
    <citation type="submission" date="2022-02" db="EMBL/GenBank/DDBJ databases">
        <title>The car tank lid bacteriome: a reservoir of bacteria with potential in bioremediation of fuel.</title>
        <authorList>
            <person name="Vidal-Verdu A."/>
            <person name="Gomez-Martinez D."/>
            <person name="Latorre-Perez A."/>
            <person name="Pereto J."/>
            <person name="Porcar M."/>
        </authorList>
    </citation>
    <scope>NUCLEOTIDE SEQUENCE [LARGE SCALE GENOMIC DNA]</scope>
    <source>
        <strain evidence="3 4">4D.3</strain>
    </source>
</reference>
<keyword evidence="2" id="KW-1133">Transmembrane helix</keyword>
<feature type="region of interest" description="Disordered" evidence="1">
    <location>
        <begin position="88"/>
        <end position="111"/>
    </location>
</feature>
<comment type="caution">
    <text evidence="3">The sequence shown here is derived from an EMBL/GenBank/DDBJ whole genome shotgun (WGS) entry which is preliminary data.</text>
</comment>
<name>A0ABT0J9M0_9MICO</name>
<keyword evidence="2" id="KW-0812">Transmembrane</keyword>
<dbReference type="EMBL" id="JALQCY010000009">
    <property type="protein sequence ID" value="MCK9796134.1"/>
    <property type="molecule type" value="Genomic_DNA"/>
</dbReference>
<keyword evidence="2" id="KW-0472">Membrane</keyword>
<feature type="transmembrane region" description="Helical" evidence="2">
    <location>
        <begin position="12"/>
        <end position="36"/>
    </location>
</feature>
<evidence type="ECO:0000256" key="2">
    <source>
        <dbReference type="SAM" id="Phobius"/>
    </source>
</evidence>
<evidence type="ECO:0000313" key="4">
    <source>
        <dbReference type="Proteomes" id="UP001651050"/>
    </source>
</evidence>
<evidence type="ECO:0000256" key="1">
    <source>
        <dbReference type="SAM" id="MobiDB-lite"/>
    </source>
</evidence>